<dbReference type="InterPro" id="IPR013517">
    <property type="entry name" value="FG-GAP"/>
</dbReference>
<reference evidence="2" key="1">
    <citation type="submission" date="2018-06" db="EMBL/GenBank/DDBJ databases">
        <authorList>
            <person name="Zhirakovskaya E."/>
        </authorList>
    </citation>
    <scope>NUCLEOTIDE SEQUENCE</scope>
</reference>
<organism evidence="2">
    <name type="scientific">hydrothermal vent metagenome</name>
    <dbReference type="NCBI Taxonomy" id="652676"/>
    <lineage>
        <taxon>unclassified sequences</taxon>
        <taxon>metagenomes</taxon>
        <taxon>ecological metagenomes</taxon>
    </lineage>
</organism>
<evidence type="ECO:0008006" key="3">
    <source>
        <dbReference type="Google" id="ProtNLM"/>
    </source>
</evidence>
<protein>
    <recommendedName>
        <fullName evidence="3">VCBS repeat-containing protein</fullName>
    </recommendedName>
</protein>
<dbReference type="Pfam" id="PF13517">
    <property type="entry name" value="FG-GAP_3"/>
    <property type="match status" value="1"/>
</dbReference>
<name>A0A3B0TVJ9_9ZZZZ</name>
<dbReference type="EMBL" id="UOEQ01000300">
    <property type="protein sequence ID" value="VAW20770.1"/>
    <property type="molecule type" value="Genomic_DNA"/>
</dbReference>
<dbReference type="InterPro" id="IPR028994">
    <property type="entry name" value="Integrin_alpha_N"/>
</dbReference>
<proteinExistence type="predicted"/>
<keyword evidence="1" id="KW-0732">Signal</keyword>
<dbReference type="Gene3D" id="2.130.10.130">
    <property type="entry name" value="Integrin alpha, N-terminal"/>
    <property type="match status" value="1"/>
</dbReference>
<evidence type="ECO:0000256" key="1">
    <source>
        <dbReference type="ARBA" id="ARBA00022729"/>
    </source>
</evidence>
<gene>
    <name evidence="2" type="ORF">MNBD_ALPHA11-1025</name>
</gene>
<sequence>MNFAAKLFMILGVQIALISGATSQENTVVSAANDPDAIADGTNVVGDKDIAEAWLINPTTRYPHFVLGADYEPSGIRVRLKTGEILSLALDDEFVFEDRVARMADLDGDGRDEIIQVMSSQQKGASLAIFSIKDGALVLKTRTSFIGRSSRWLNPAGIADFNGDGVLDIALVQMPHLVKRLELWTLDDGRLVRISDAQNYSNHKLGSPFLGLSAVADFNGDGIDDLAILKGNYSSVSLLNFADGGVDEFANYAIEGVVRKDFELNKTEKGWRLEIGLASGENFSLDIVPDHY</sequence>
<dbReference type="SUPFAM" id="SSF69318">
    <property type="entry name" value="Integrin alpha N-terminal domain"/>
    <property type="match status" value="1"/>
</dbReference>
<accession>A0A3B0TVJ9</accession>
<dbReference type="AlphaFoldDB" id="A0A3B0TVJ9"/>
<evidence type="ECO:0000313" key="2">
    <source>
        <dbReference type="EMBL" id="VAW20770.1"/>
    </source>
</evidence>